<evidence type="ECO:0000313" key="8">
    <source>
        <dbReference type="EMBL" id="MBE5918862.1"/>
    </source>
</evidence>
<dbReference type="PANTHER" id="PTHR20863">
    <property type="entry name" value="ACYL CARRIER PROTEIN"/>
    <property type="match status" value="1"/>
</dbReference>
<dbReference type="PROSITE" id="PS50075">
    <property type="entry name" value="CARRIER"/>
    <property type="match status" value="1"/>
</dbReference>
<sequence length="79" mass="9201">MSMEKQFKELVSQYCQVSPDNLKGDSRFREDLDFSSLDFMSFLGELEDEFDIELQQERIVNIRTVGEALSMIQDLQEAS</sequence>
<accession>A0A927U859</accession>
<evidence type="ECO:0000256" key="5">
    <source>
        <dbReference type="ARBA" id="ARBA00023098"/>
    </source>
</evidence>
<dbReference type="InterPro" id="IPR003231">
    <property type="entry name" value="ACP"/>
</dbReference>
<dbReference type="EMBL" id="SVER01000006">
    <property type="protein sequence ID" value="MBE5918862.1"/>
    <property type="molecule type" value="Genomic_DNA"/>
</dbReference>
<evidence type="ECO:0000259" key="7">
    <source>
        <dbReference type="PROSITE" id="PS50075"/>
    </source>
</evidence>
<dbReference type="GO" id="GO:0000036">
    <property type="term" value="F:acyl carrier activity"/>
    <property type="evidence" value="ECO:0007669"/>
    <property type="project" value="TreeGrafter"/>
</dbReference>
<dbReference type="AlphaFoldDB" id="A0A927U859"/>
<organism evidence="8 9">
    <name type="scientific">Pseudobutyrivibrio ruminis</name>
    <dbReference type="NCBI Taxonomy" id="46206"/>
    <lineage>
        <taxon>Bacteria</taxon>
        <taxon>Bacillati</taxon>
        <taxon>Bacillota</taxon>
        <taxon>Clostridia</taxon>
        <taxon>Lachnospirales</taxon>
        <taxon>Lachnospiraceae</taxon>
        <taxon>Pseudobutyrivibrio</taxon>
    </lineage>
</organism>
<dbReference type="SUPFAM" id="SSF47336">
    <property type="entry name" value="ACP-like"/>
    <property type="match status" value="1"/>
</dbReference>
<feature type="domain" description="Carrier" evidence="7">
    <location>
        <begin position="1"/>
        <end position="76"/>
    </location>
</feature>
<gene>
    <name evidence="8" type="ORF">E7272_03365</name>
</gene>
<comment type="caution">
    <text evidence="8">The sequence shown here is derived from an EMBL/GenBank/DDBJ whole genome shotgun (WGS) entry which is preliminary data.</text>
</comment>
<protein>
    <submittedName>
        <fullName evidence="8">Acyl carrier protein</fullName>
    </submittedName>
</protein>
<evidence type="ECO:0000313" key="9">
    <source>
        <dbReference type="Proteomes" id="UP000766246"/>
    </source>
</evidence>
<evidence type="ECO:0000256" key="6">
    <source>
        <dbReference type="ARBA" id="ARBA00023160"/>
    </source>
</evidence>
<dbReference type="Proteomes" id="UP000766246">
    <property type="component" value="Unassembled WGS sequence"/>
</dbReference>
<name>A0A927U859_9FIRM</name>
<evidence type="ECO:0000256" key="3">
    <source>
        <dbReference type="ARBA" id="ARBA00022553"/>
    </source>
</evidence>
<keyword evidence="4" id="KW-0276">Fatty acid metabolism</keyword>
<keyword evidence="3" id="KW-0597">Phosphoprotein</keyword>
<dbReference type="PANTHER" id="PTHR20863:SF76">
    <property type="entry name" value="CARRIER DOMAIN-CONTAINING PROTEIN"/>
    <property type="match status" value="1"/>
</dbReference>
<keyword evidence="2" id="KW-0444">Lipid biosynthesis</keyword>
<reference evidence="8" key="1">
    <citation type="submission" date="2019-04" db="EMBL/GenBank/DDBJ databases">
        <title>Evolution of Biomass-Degrading Anaerobic Consortia Revealed by Metagenomics.</title>
        <authorList>
            <person name="Peng X."/>
        </authorList>
    </citation>
    <scope>NUCLEOTIDE SEQUENCE</scope>
    <source>
        <strain evidence="8">SIG311</strain>
    </source>
</reference>
<keyword evidence="1" id="KW-0596">Phosphopantetheine</keyword>
<evidence type="ECO:0000256" key="4">
    <source>
        <dbReference type="ARBA" id="ARBA00022832"/>
    </source>
</evidence>
<dbReference type="GO" id="GO:0000035">
    <property type="term" value="F:acyl binding"/>
    <property type="evidence" value="ECO:0007669"/>
    <property type="project" value="TreeGrafter"/>
</dbReference>
<dbReference type="Gene3D" id="1.10.1200.10">
    <property type="entry name" value="ACP-like"/>
    <property type="match status" value="1"/>
</dbReference>
<keyword evidence="5" id="KW-0443">Lipid metabolism</keyword>
<evidence type="ECO:0000256" key="1">
    <source>
        <dbReference type="ARBA" id="ARBA00022450"/>
    </source>
</evidence>
<proteinExistence type="predicted"/>
<dbReference type="InterPro" id="IPR036736">
    <property type="entry name" value="ACP-like_sf"/>
</dbReference>
<dbReference type="Pfam" id="PF00550">
    <property type="entry name" value="PP-binding"/>
    <property type="match status" value="1"/>
</dbReference>
<keyword evidence="6" id="KW-0275">Fatty acid biosynthesis</keyword>
<dbReference type="InterPro" id="IPR009081">
    <property type="entry name" value="PP-bd_ACP"/>
</dbReference>
<evidence type="ECO:0000256" key="2">
    <source>
        <dbReference type="ARBA" id="ARBA00022516"/>
    </source>
</evidence>